<feature type="non-terminal residue" evidence="2">
    <location>
        <position position="1"/>
    </location>
</feature>
<evidence type="ECO:0000256" key="1">
    <source>
        <dbReference type="SAM" id="MobiDB-lite"/>
    </source>
</evidence>
<reference evidence="2" key="1">
    <citation type="journal article" date="2020" name="Fungal Divers.">
        <title>Resolving the Mortierellaceae phylogeny through synthesis of multi-gene phylogenetics and phylogenomics.</title>
        <authorList>
            <person name="Vandepol N."/>
            <person name="Liber J."/>
            <person name="Desiro A."/>
            <person name="Na H."/>
            <person name="Kennedy M."/>
            <person name="Barry K."/>
            <person name="Grigoriev I.V."/>
            <person name="Miller A.N."/>
            <person name="O'Donnell K."/>
            <person name="Stajich J.E."/>
            <person name="Bonito G."/>
        </authorList>
    </citation>
    <scope>NUCLEOTIDE SEQUENCE</scope>
    <source>
        <strain evidence="2">NVP60</strain>
    </source>
</reference>
<evidence type="ECO:0000313" key="2">
    <source>
        <dbReference type="EMBL" id="KAG0274444.1"/>
    </source>
</evidence>
<proteinExistence type="predicted"/>
<sequence length="199" mass="22949">TTYICNRAHAVLNKIETKDAFRGPSKNQVLQTQHQSLYRSLLKPSRLPDSIMPNTCQLIMDSCGVMEFIRRDYERLWGKYKRLFKRSSYDECTVRVLSEMVEVEDGDSDGIDDLSSATEDPTDPLTPYDVWRLVVTKSFDELWLDSHAKVLFNLQQCQPAPQDNKQEQDHEAGRTLEDDSIDRSLRDDMSDTSHLDIAT</sequence>
<accession>A0A9P6UDQ3</accession>
<dbReference type="EMBL" id="JAAAIN010005454">
    <property type="protein sequence ID" value="KAG0274444.1"/>
    <property type="molecule type" value="Genomic_DNA"/>
</dbReference>
<name>A0A9P6UDQ3_9FUNG</name>
<evidence type="ECO:0000313" key="3">
    <source>
        <dbReference type="Proteomes" id="UP000823405"/>
    </source>
</evidence>
<protein>
    <submittedName>
        <fullName evidence="2">Uncharacterized protein</fullName>
    </submittedName>
</protein>
<gene>
    <name evidence="2" type="ORF">BGZ97_010507</name>
</gene>
<comment type="caution">
    <text evidence="2">The sequence shown here is derived from an EMBL/GenBank/DDBJ whole genome shotgun (WGS) entry which is preliminary data.</text>
</comment>
<feature type="non-terminal residue" evidence="2">
    <location>
        <position position="199"/>
    </location>
</feature>
<dbReference type="AlphaFoldDB" id="A0A9P6UDQ3"/>
<keyword evidence="3" id="KW-1185">Reference proteome</keyword>
<feature type="compositionally biased region" description="Basic and acidic residues" evidence="1">
    <location>
        <begin position="164"/>
        <end position="199"/>
    </location>
</feature>
<organism evidence="2 3">
    <name type="scientific">Linnemannia gamsii</name>
    <dbReference type="NCBI Taxonomy" id="64522"/>
    <lineage>
        <taxon>Eukaryota</taxon>
        <taxon>Fungi</taxon>
        <taxon>Fungi incertae sedis</taxon>
        <taxon>Mucoromycota</taxon>
        <taxon>Mortierellomycotina</taxon>
        <taxon>Mortierellomycetes</taxon>
        <taxon>Mortierellales</taxon>
        <taxon>Mortierellaceae</taxon>
        <taxon>Linnemannia</taxon>
    </lineage>
</organism>
<feature type="region of interest" description="Disordered" evidence="1">
    <location>
        <begin position="159"/>
        <end position="199"/>
    </location>
</feature>
<dbReference type="Proteomes" id="UP000823405">
    <property type="component" value="Unassembled WGS sequence"/>
</dbReference>